<dbReference type="PROSITE" id="PS00843">
    <property type="entry name" value="DALA_DALA_LIGASE_1"/>
    <property type="match status" value="1"/>
</dbReference>
<dbReference type="GO" id="GO:0005524">
    <property type="term" value="F:ATP binding"/>
    <property type="evidence" value="ECO:0007669"/>
    <property type="project" value="UniProtKB-UniRule"/>
</dbReference>
<dbReference type="NCBIfam" id="NF002378">
    <property type="entry name" value="PRK01372.1"/>
    <property type="match status" value="1"/>
</dbReference>
<sequence>MTPWPQIDPRGLGRVAVLMGGLSAEREVSLMSGKGVLAALQSRGVDAFAFDPSVDDLAALKSFGAQRAFINLHGRWGEDGTVQGALELLGIPYTGPGVLASALAIDKAMTKRLWHFENLSTPKWREVGTLIEAQAAAAELGFPLIFKATHEGSTLGLKRADSEAEVQAAYLEAARFDSRVLVEQFIEGDEVTCAVIGAGDQARALPLIRIVAPGGNYDYEHKYFSDDTRYICPSELPADEEARIQDLVLRSYRTLGCRGWARADVMIRATDRQPFLLEINTSPGMTSHSLVPMAARVAGLEYADLCLLILSMAALDQSHKGVDPHAAASPALPPEGAIPTPALPTSGEGTNTPPPRRGGGWEGEKPASAQPGGGGRCDR</sequence>
<dbReference type="InterPro" id="IPR013815">
    <property type="entry name" value="ATP_grasp_subdomain_1"/>
</dbReference>
<dbReference type="SUPFAM" id="SSF56059">
    <property type="entry name" value="Glutathione synthetase ATP-binding domain-like"/>
    <property type="match status" value="1"/>
</dbReference>
<dbReference type="InterPro" id="IPR011761">
    <property type="entry name" value="ATP-grasp"/>
</dbReference>
<dbReference type="FunFam" id="3.40.50.20:FF:000013">
    <property type="entry name" value="D-alanine--D-alanine ligase"/>
    <property type="match status" value="1"/>
</dbReference>
<evidence type="ECO:0000256" key="1">
    <source>
        <dbReference type="ARBA" id="ARBA00001936"/>
    </source>
</evidence>
<evidence type="ECO:0000259" key="22">
    <source>
        <dbReference type="PROSITE" id="PS50975"/>
    </source>
</evidence>
<evidence type="ECO:0000256" key="16">
    <source>
        <dbReference type="ARBA" id="ARBA00047614"/>
    </source>
</evidence>
<dbReference type="Gene3D" id="3.30.470.20">
    <property type="entry name" value="ATP-grasp fold, B domain"/>
    <property type="match status" value="1"/>
</dbReference>
<dbReference type="GO" id="GO:0046872">
    <property type="term" value="F:metal ion binding"/>
    <property type="evidence" value="ECO:0007669"/>
    <property type="project" value="UniProtKB-KW"/>
</dbReference>
<name>A0A8I1MU21_THIA3</name>
<evidence type="ECO:0000256" key="9">
    <source>
        <dbReference type="ARBA" id="ARBA00022741"/>
    </source>
</evidence>
<keyword evidence="13 17" id="KW-0573">Peptidoglycan synthesis</keyword>
<comment type="pathway">
    <text evidence="17">Cell wall biogenesis; peptidoglycan biosynthesis.</text>
</comment>
<dbReference type="GO" id="GO:0009252">
    <property type="term" value="P:peptidoglycan biosynthetic process"/>
    <property type="evidence" value="ECO:0007669"/>
    <property type="project" value="UniProtKB-UniRule"/>
</dbReference>
<evidence type="ECO:0000256" key="21">
    <source>
        <dbReference type="SAM" id="MobiDB-lite"/>
    </source>
</evidence>
<dbReference type="Gene3D" id="3.30.1490.20">
    <property type="entry name" value="ATP-grasp fold, A domain"/>
    <property type="match status" value="1"/>
</dbReference>
<evidence type="ECO:0000256" key="6">
    <source>
        <dbReference type="ARBA" id="ARBA00022490"/>
    </source>
</evidence>
<keyword evidence="11 19" id="KW-0460">Magnesium</keyword>
<dbReference type="PROSITE" id="PS50975">
    <property type="entry name" value="ATP_GRASP"/>
    <property type="match status" value="1"/>
</dbReference>
<evidence type="ECO:0000256" key="3">
    <source>
        <dbReference type="ARBA" id="ARBA00004496"/>
    </source>
</evidence>
<feature type="active site" evidence="18">
    <location>
        <position position="289"/>
    </location>
</feature>
<keyword evidence="8 19" id="KW-0479">Metal-binding</keyword>
<dbReference type="GO" id="GO:0005829">
    <property type="term" value="C:cytosol"/>
    <property type="evidence" value="ECO:0007669"/>
    <property type="project" value="TreeGrafter"/>
</dbReference>
<dbReference type="RefSeq" id="WP_276729034.1">
    <property type="nucleotide sequence ID" value="NZ_JAFKMR010000013.1"/>
</dbReference>
<feature type="active site" evidence="18">
    <location>
        <position position="25"/>
    </location>
</feature>
<dbReference type="Proteomes" id="UP000664800">
    <property type="component" value="Unassembled WGS sequence"/>
</dbReference>
<dbReference type="AlphaFoldDB" id="A0A8I1MU21"/>
<evidence type="ECO:0000256" key="11">
    <source>
        <dbReference type="ARBA" id="ARBA00022842"/>
    </source>
</evidence>
<keyword evidence="9 20" id="KW-0547">Nucleotide-binding</keyword>
<dbReference type="InterPro" id="IPR000291">
    <property type="entry name" value="D-Ala_lig_Van_CS"/>
</dbReference>
<reference evidence="23" key="1">
    <citation type="submission" date="2021-02" db="EMBL/GenBank/DDBJ databases">
        <title>Thiocyanate and organic carbon inputs drive convergent selection for specific autotrophic Afipia and Thiobacillus strains within complex microbiomes.</title>
        <authorList>
            <person name="Huddy R.J."/>
            <person name="Sachdeva R."/>
            <person name="Kadzinga F."/>
            <person name="Kantor R.S."/>
            <person name="Harrison S.T.L."/>
            <person name="Banfield J.F."/>
        </authorList>
    </citation>
    <scope>NUCLEOTIDE SEQUENCE</scope>
    <source>
        <strain evidence="23">SCN18_13_7_16_R3_B_64_19</strain>
    </source>
</reference>
<accession>A0A8I1MU21</accession>
<feature type="binding site" evidence="19">
    <location>
        <position position="264"/>
    </location>
    <ligand>
        <name>Mg(2+)</name>
        <dbReference type="ChEBI" id="CHEBI:18420"/>
        <label>1</label>
    </ligand>
</feature>
<evidence type="ECO:0000256" key="14">
    <source>
        <dbReference type="ARBA" id="ARBA00023211"/>
    </source>
</evidence>
<dbReference type="NCBIfam" id="TIGR01205">
    <property type="entry name" value="D_ala_D_alaTIGR"/>
    <property type="match status" value="1"/>
</dbReference>
<keyword evidence="12 17" id="KW-0133">Cell shape</keyword>
<comment type="catalytic activity">
    <reaction evidence="16 17">
        <text>2 D-alanine + ATP = D-alanyl-D-alanine + ADP + phosphate + H(+)</text>
        <dbReference type="Rhea" id="RHEA:11224"/>
        <dbReference type="ChEBI" id="CHEBI:15378"/>
        <dbReference type="ChEBI" id="CHEBI:30616"/>
        <dbReference type="ChEBI" id="CHEBI:43474"/>
        <dbReference type="ChEBI" id="CHEBI:57416"/>
        <dbReference type="ChEBI" id="CHEBI:57822"/>
        <dbReference type="ChEBI" id="CHEBI:456216"/>
        <dbReference type="EC" id="6.3.2.4"/>
    </reaction>
</comment>
<evidence type="ECO:0000313" key="24">
    <source>
        <dbReference type="Proteomes" id="UP000664800"/>
    </source>
</evidence>
<dbReference type="EC" id="6.3.2.4" evidence="5 17"/>
<feature type="binding site" evidence="19">
    <location>
        <position position="278"/>
    </location>
    <ligand>
        <name>Mg(2+)</name>
        <dbReference type="ChEBI" id="CHEBI:18420"/>
        <label>1</label>
    </ligand>
</feature>
<dbReference type="GO" id="GO:0071555">
    <property type="term" value="P:cell wall organization"/>
    <property type="evidence" value="ECO:0007669"/>
    <property type="project" value="UniProtKB-KW"/>
</dbReference>
<dbReference type="Pfam" id="PF07478">
    <property type="entry name" value="Dala_Dala_lig_C"/>
    <property type="match status" value="1"/>
</dbReference>
<feature type="binding site" evidence="19">
    <location>
        <position position="278"/>
    </location>
    <ligand>
        <name>Mg(2+)</name>
        <dbReference type="ChEBI" id="CHEBI:18420"/>
        <label>2</label>
    </ligand>
</feature>
<dbReference type="EMBL" id="JAFKMR010000013">
    <property type="protein sequence ID" value="MBN8743805.1"/>
    <property type="molecule type" value="Genomic_DNA"/>
</dbReference>
<evidence type="ECO:0000256" key="17">
    <source>
        <dbReference type="HAMAP-Rule" id="MF_00047"/>
    </source>
</evidence>
<evidence type="ECO:0000256" key="12">
    <source>
        <dbReference type="ARBA" id="ARBA00022960"/>
    </source>
</evidence>
<keyword evidence="14 19" id="KW-0464">Manganese</keyword>
<evidence type="ECO:0000256" key="13">
    <source>
        <dbReference type="ARBA" id="ARBA00022984"/>
    </source>
</evidence>
<evidence type="ECO:0000256" key="2">
    <source>
        <dbReference type="ARBA" id="ARBA00003921"/>
    </source>
</evidence>
<dbReference type="InterPro" id="IPR011127">
    <property type="entry name" value="Dala_Dala_lig_N"/>
</dbReference>
<evidence type="ECO:0000256" key="8">
    <source>
        <dbReference type="ARBA" id="ARBA00022723"/>
    </source>
</evidence>
<evidence type="ECO:0000256" key="20">
    <source>
        <dbReference type="PROSITE-ProRule" id="PRU00409"/>
    </source>
</evidence>
<gene>
    <name evidence="17" type="primary">ddl</name>
    <name evidence="23" type="ORF">J0I24_05805</name>
</gene>
<proteinExistence type="inferred from homology"/>
<keyword evidence="7 17" id="KW-0436">Ligase</keyword>
<comment type="cofactor">
    <cofactor evidence="1">
        <name>Mn(2+)</name>
        <dbReference type="ChEBI" id="CHEBI:29035"/>
    </cofactor>
</comment>
<dbReference type="InterPro" id="IPR005905">
    <property type="entry name" value="D_ala_D_ala"/>
</dbReference>
<keyword evidence="10 20" id="KW-0067">ATP-binding</keyword>
<dbReference type="SMART" id="SM01209">
    <property type="entry name" value="GARS_A"/>
    <property type="match status" value="1"/>
</dbReference>
<evidence type="ECO:0000256" key="19">
    <source>
        <dbReference type="PIRSR" id="PIRSR039102-3"/>
    </source>
</evidence>
<keyword evidence="15 17" id="KW-0961">Cell wall biogenesis/degradation</keyword>
<dbReference type="SUPFAM" id="SSF52440">
    <property type="entry name" value="PreATP-grasp domain"/>
    <property type="match status" value="1"/>
</dbReference>
<dbReference type="PANTHER" id="PTHR23132">
    <property type="entry name" value="D-ALANINE--D-ALANINE LIGASE"/>
    <property type="match status" value="1"/>
</dbReference>
<feature type="domain" description="ATP-grasp" evidence="22">
    <location>
        <begin position="111"/>
        <end position="311"/>
    </location>
</feature>
<dbReference type="PANTHER" id="PTHR23132:SF23">
    <property type="entry name" value="D-ALANINE--D-ALANINE LIGASE B"/>
    <property type="match status" value="1"/>
</dbReference>
<evidence type="ECO:0000256" key="7">
    <source>
        <dbReference type="ARBA" id="ARBA00022598"/>
    </source>
</evidence>
<dbReference type="InterPro" id="IPR011095">
    <property type="entry name" value="Dala_Dala_lig_C"/>
</dbReference>
<dbReference type="Pfam" id="PF01820">
    <property type="entry name" value="Dala_Dala_lig_N"/>
    <property type="match status" value="1"/>
</dbReference>
<dbReference type="PROSITE" id="PS00844">
    <property type="entry name" value="DALA_DALA_LIGASE_2"/>
    <property type="match status" value="1"/>
</dbReference>
<evidence type="ECO:0000256" key="4">
    <source>
        <dbReference type="ARBA" id="ARBA00010871"/>
    </source>
</evidence>
<dbReference type="Gene3D" id="3.40.50.20">
    <property type="match status" value="1"/>
</dbReference>
<comment type="similarity">
    <text evidence="4 17">Belongs to the D-alanine--D-alanine ligase family.</text>
</comment>
<evidence type="ECO:0000256" key="15">
    <source>
        <dbReference type="ARBA" id="ARBA00023316"/>
    </source>
</evidence>
<dbReference type="HAMAP" id="MF_00047">
    <property type="entry name" value="Dala_Dala_lig"/>
    <property type="match status" value="1"/>
</dbReference>
<dbReference type="GO" id="GO:0008716">
    <property type="term" value="F:D-alanine-D-alanine ligase activity"/>
    <property type="evidence" value="ECO:0007669"/>
    <property type="project" value="UniProtKB-UniRule"/>
</dbReference>
<evidence type="ECO:0000313" key="23">
    <source>
        <dbReference type="EMBL" id="MBN8743805.1"/>
    </source>
</evidence>
<evidence type="ECO:0000256" key="5">
    <source>
        <dbReference type="ARBA" id="ARBA00012216"/>
    </source>
</evidence>
<comment type="function">
    <text evidence="2 17">Cell wall formation.</text>
</comment>
<feature type="active site" evidence="18">
    <location>
        <position position="153"/>
    </location>
</feature>
<dbReference type="InterPro" id="IPR016185">
    <property type="entry name" value="PreATP-grasp_dom_sf"/>
</dbReference>
<protein>
    <recommendedName>
        <fullName evidence="5 17">D-alanine--D-alanine ligase</fullName>
        <ecNumber evidence="5 17">6.3.2.4</ecNumber>
    </recommendedName>
    <alternativeName>
        <fullName evidence="17">D-Ala-D-Ala ligase</fullName>
    </alternativeName>
    <alternativeName>
        <fullName evidence="17">D-alanylalanine synthetase</fullName>
    </alternativeName>
</protein>
<feature type="region of interest" description="Disordered" evidence="21">
    <location>
        <begin position="321"/>
        <end position="379"/>
    </location>
</feature>
<dbReference type="UniPathway" id="UPA00219"/>
<feature type="binding site" evidence="19">
    <location>
        <position position="280"/>
    </location>
    <ligand>
        <name>Mg(2+)</name>
        <dbReference type="ChEBI" id="CHEBI:18420"/>
        <label>2</label>
    </ligand>
</feature>
<comment type="caution">
    <text evidence="23">The sequence shown here is derived from an EMBL/GenBank/DDBJ whole genome shotgun (WGS) entry which is preliminary data.</text>
</comment>
<dbReference type="PIRSF" id="PIRSF039102">
    <property type="entry name" value="Ddl/VanB"/>
    <property type="match status" value="1"/>
</dbReference>
<keyword evidence="6 17" id="KW-0963">Cytoplasm</keyword>
<comment type="cofactor">
    <cofactor evidence="19">
        <name>Mg(2+)</name>
        <dbReference type="ChEBI" id="CHEBI:18420"/>
    </cofactor>
    <cofactor evidence="19">
        <name>Mn(2+)</name>
        <dbReference type="ChEBI" id="CHEBI:29035"/>
    </cofactor>
    <text evidence="19">Binds 2 magnesium or manganese ions per subunit.</text>
</comment>
<dbReference type="GO" id="GO:0008360">
    <property type="term" value="P:regulation of cell shape"/>
    <property type="evidence" value="ECO:0007669"/>
    <property type="project" value="UniProtKB-KW"/>
</dbReference>
<comment type="subcellular location">
    <subcellularLocation>
        <location evidence="3 17">Cytoplasm</location>
    </subcellularLocation>
</comment>
<evidence type="ECO:0000256" key="10">
    <source>
        <dbReference type="ARBA" id="ARBA00022840"/>
    </source>
</evidence>
<organism evidence="23 24">
    <name type="scientific">Thiomonas arsenitoxydans (strain DSM 22701 / CIP 110005 / 3As)</name>
    <dbReference type="NCBI Taxonomy" id="426114"/>
    <lineage>
        <taxon>Bacteria</taxon>
        <taxon>Pseudomonadati</taxon>
        <taxon>Pseudomonadota</taxon>
        <taxon>Betaproteobacteria</taxon>
        <taxon>Burkholderiales</taxon>
        <taxon>Thiomonas</taxon>
    </lineage>
</organism>
<evidence type="ECO:0000256" key="18">
    <source>
        <dbReference type="PIRSR" id="PIRSR039102-1"/>
    </source>
</evidence>